<dbReference type="Pfam" id="PF00583">
    <property type="entry name" value="Acetyltransf_1"/>
    <property type="match status" value="1"/>
</dbReference>
<dbReference type="PROSITE" id="PS51186">
    <property type="entry name" value="GNAT"/>
    <property type="match status" value="1"/>
</dbReference>
<comment type="caution">
    <text evidence="4">The sequence shown here is derived from an EMBL/GenBank/DDBJ whole genome shotgun (WGS) entry which is preliminary data.</text>
</comment>
<dbReference type="AlphaFoldDB" id="A0A645AH54"/>
<keyword evidence="2" id="KW-0012">Acyltransferase</keyword>
<sequence>MTIEKLTPAELSAYKALMDECFGNCSVDGYRESDAYDIVVAKEGDALLGSMTLYKIELFTFSFQPCIELFNVAVTASARGRGVGRALMDYAKEYAKARGYHSISLTCLEEATPAHRLYEAAGFKKAPSRKYAQYL</sequence>
<keyword evidence="1" id="KW-0808">Transferase</keyword>
<dbReference type="GO" id="GO:0016747">
    <property type="term" value="F:acyltransferase activity, transferring groups other than amino-acyl groups"/>
    <property type="evidence" value="ECO:0007669"/>
    <property type="project" value="InterPro"/>
</dbReference>
<dbReference type="InterPro" id="IPR016181">
    <property type="entry name" value="Acyl_CoA_acyltransferase"/>
</dbReference>
<evidence type="ECO:0000256" key="1">
    <source>
        <dbReference type="ARBA" id="ARBA00022679"/>
    </source>
</evidence>
<dbReference type="EMBL" id="VSSQ01013820">
    <property type="protein sequence ID" value="MPM52347.1"/>
    <property type="molecule type" value="Genomic_DNA"/>
</dbReference>
<dbReference type="SUPFAM" id="SSF55729">
    <property type="entry name" value="Acyl-CoA N-acyltransferases (Nat)"/>
    <property type="match status" value="1"/>
</dbReference>
<reference evidence="4" key="1">
    <citation type="submission" date="2019-08" db="EMBL/GenBank/DDBJ databases">
        <authorList>
            <person name="Kucharzyk K."/>
            <person name="Murdoch R.W."/>
            <person name="Higgins S."/>
            <person name="Loffler F."/>
        </authorList>
    </citation>
    <scope>NUCLEOTIDE SEQUENCE</scope>
</reference>
<protein>
    <recommendedName>
        <fullName evidence="3">N-acetyltransferase domain-containing protein</fullName>
    </recommendedName>
</protein>
<dbReference type="Gene3D" id="3.40.630.30">
    <property type="match status" value="1"/>
</dbReference>
<name>A0A645AH54_9ZZZZ</name>
<gene>
    <name evidence="4" type="ORF">SDC9_99106</name>
</gene>
<dbReference type="CDD" id="cd04301">
    <property type="entry name" value="NAT_SF"/>
    <property type="match status" value="1"/>
</dbReference>
<dbReference type="InterPro" id="IPR050832">
    <property type="entry name" value="Bact_Acetyltransf"/>
</dbReference>
<organism evidence="4">
    <name type="scientific">bioreactor metagenome</name>
    <dbReference type="NCBI Taxonomy" id="1076179"/>
    <lineage>
        <taxon>unclassified sequences</taxon>
        <taxon>metagenomes</taxon>
        <taxon>ecological metagenomes</taxon>
    </lineage>
</organism>
<evidence type="ECO:0000313" key="4">
    <source>
        <dbReference type="EMBL" id="MPM52347.1"/>
    </source>
</evidence>
<dbReference type="PANTHER" id="PTHR43877">
    <property type="entry name" value="AMINOALKYLPHOSPHONATE N-ACETYLTRANSFERASE-RELATED-RELATED"/>
    <property type="match status" value="1"/>
</dbReference>
<proteinExistence type="predicted"/>
<dbReference type="InterPro" id="IPR000182">
    <property type="entry name" value="GNAT_dom"/>
</dbReference>
<feature type="domain" description="N-acetyltransferase" evidence="3">
    <location>
        <begin position="1"/>
        <end position="135"/>
    </location>
</feature>
<accession>A0A645AH54</accession>
<evidence type="ECO:0000256" key="2">
    <source>
        <dbReference type="ARBA" id="ARBA00023315"/>
    </source>
</evidence>
<evidence type="ECO:0000259" key="3">
    <source>
        <dbReference type="PROSITE" id="PS51186"/>
    </source>
</evidence>